<reference evidence="2 3" key="1">
    <citation type="submission" date="2015-07" db="EMBL/GenBank/DDBJ databases">
        <authorList>
            <person name="Noorani M."/>
        </authorList>
    </citation>
    <scope>NUCLEOTIDE SEQUENCE [LARGE SCALE GENOMIC DNA]</scope>
    <source>
        <strain evidence="2 3">CECT 5088</strain>
    </source>
</reference>
<dbReference type="RefSeq" id="WP_055683233.1">
    <property type="nucleotide sequence ID" value="NZ_CXPG01000020.1"/>
</dbReference>
<organism evidence="2 3">
    <name type="scientific">Jannaschia rubra</name>
    <dbReference type="NCBI Taxonomy" id="282197"/>
    <lineage>
        <taxon>Bacteria</taxon>
        <taxon>Pseudomonadati</taxon>
        <taxon>Pseudomonadota</taxon>
        <taxon>Alphaproteobacteria</taxon>
        <taxon>Rhodobacterales</taxon>
        <taxon>Roseobacteraceae</taxon>
        <taxon>Jannaschia</taxon>
    </lineage>
</organism>
<accession>A0A0M6XS17</accession>
<dbReference type="OrthoDB" id="7876207at2"/>
<protein>
    <recommendedName>
        <fullName evidence="4">Flp pilus assembly protein TadG</fullName>
    </recommendedName>
</protein>
<sequence length="222" mass="24599">MQSPPSRLPSALRRFAEDEFAALSIEAAFLLPVLCLLYVAGYQFFDGYRRETQMIKANFAVADMLSRRVSLVTPADLDGLQRVYETMTFSTDASYMRFTEVRRGANGMEVIWSYATDGQPGMTTERLQGYLNQIPRLDLNERVTLVESYTYDAPFFSVGLKDRIVDRVTPISQRYAARLAFAPGNGQENNGSVTGNNTDCGANNTILIDGQLIVGAGNCTES</sequence>
<dbReference type="STRING" id="282197.SAMN04488517_102717"/>
<feature type="transmembrane region" description="Helical" evidence="1">
    <location>
        <begin position="20"/>
        <end position="45"/>
    </location>
</feature>
<keyword evidence="3" id="KW-1185">Reference proteome</keyword>
<keyword evidence="1" id="KW-1133">Transmembrane helix</keyword>
<dbReference type="EMBL" id="CXPG01000020">
    <property type="protein sequence ID" value="CTQ33880.1"/>
    <property type="molecule type" value="Genomic_DNA"/>
</dbReference>
<dbReference type="Proteomes" id="UP000048908">
    <property type="component" value="Unassembled WGS sequence"/>
</dbReference>
<evidence type="ECO:0000313" key="3">
    <source>
        <dbReference type="Proteomes" id="UP000048908"/>
    </source>
</evidence>
<evidence type="ECO:0008006" key="4">
    <source>
        <dbReference type="Google" id="ProtNLM"/>
    </source>
</evidence>
<dbReference type="AlphaFoldDB" id="A0A0M6XS17"/>
<proteinExistence type="predicted"/>
<name>A0A0M6XS17_9RHOB</name>
<gene>
    <name evidence="2" type="ORF">JAN5088_02666</name>
</gene>
<evidence type="ECO:0000256" key="1">
    <source>
        <dbReference type="SAM" id="Phobius"/>
    </source>
</evidence>
<keyword evidence="1" id="KW-0472">Membrane</keyword>
<evidence type="ECO:0000313" key="2">
    <source>
        <dbReference type="EMBL" id="CTQ33880.1"/>
    </source>
</evidence>
<keyword evidence="1" id="KW-0812">Transmembrane</keyword>